<evidence type="ECO:0000256" key="2">
    <source>
        <dbReference type="ARBA" id="ARBA00022692"/>
    </source>
</evidence>
<dbReference type="EMBL" id="BTPD01000003">
    <property type="protein sequence ID" value="GMQ28622.1"/>
    <property type="molecule type" value="Genomic_DNA"/>
</dbReference>
<reference evidence="9 10" key="1">
    <citation type="submission" date="2023-08" db="EMBL/GenBank/DDBJ databases">
        <title>Draft genome sequence of Algoriphagus confluentis.</title>
        <authorList>
            <person name="Takatani N."/>
            <person name="Hosokawa M."/>
            <person name="Sawabe T."/>
        </authorList>
    </citation>
    <scope>NUCLEOTIDE SEQUENCE [LARGE SCALE GENOMIC DNA]</scope>
    <source>
        <strain evidence="9 10">NBRC 111222</strain>
    </source>
</reference>
<feature type="transmembrane region" description="Helical" evidence="7">
    <location>
        <begin position="389"/>
        <end position="410"/>
    </location>
</feature>
<keyword evidence="2 7" id="KW-0812">Transmembrane</keyword>
<evidence type="ECO:0000256" key="6">
    <source>
        <dbReference type="ARBA" id="ARBA00023136"/>
    </source>
</evidence>
<dbReference type="RefSeq" id="WP_338223370.1">
    <property type="nucleotide sequence ID" value="NZ_BTPD01000003.1"/>
</dbReference>
<feature type="transmembrane region" description="Helical" evidence="7">
    <location>
        <begin position="7"/>
        <end position="28"/>
    </location>
</feature>
<evidence type="ECO:0000313" key="9">
    <source>
        <dbReference type="EMBL" id="GMQ28622.1"/>
    </source>
</evidence>
<sequence length="421" mass="48940">METYGKILLIAMPAFFVLVLFEKFWGIWKHKDTVPLTDMISSLSSGMTNVTKDVLGLSVVVISYDWLYGKFGFFQIEATWIVYVLAFFALDFAGYWTHRIAHEYNLFWNNHIIHHSSEEFNLACALRQSISGIVKIFTVFLIPAAILGVPPEVIAIVAPLHLFAQFWYHTQHIGRMGFLEKIIVTPSHHRVHHAINPEYLDKNYGQIFIFWDKWFGTYQEEKEEIPAVYGVTRPVQTWNPIKINFMHLWLLIKDAWRTKNWSDKLKIWFMPLGWRPADVAAKYPVDKIKDVYHFEKYNPNLTKGMLVWSFVQLIVLLLFLSYLFGNLAAIGSPGIFYFGGFVFLTVFSYTELMDRNPNAWAWELLKVAYALYFVVVAGDWFGLNKFLPGSLYLFVGYLALSAIFSIWFSLRKENKATGQLI</sequence>
<keyword evidence="4" id="KW-0560">Oxidoreductase</keyword>
<dbReference type="Pfam" id="PF04116">
    <property type="entry name" value="FA_hydroxylase"/>
    <property type="match status" value="1"/>
</dbReference>
<keyword evidence="6 7" id="KW-0472">Membrane</keyword>
<evidence type="ECO:0000256" key="5">
    <source>
        <dbReference type="ARBA" id="ARBA00023098"/>
    </source>
</evidence>
<organism evidence="9 10">
    <name type="scientific">Algoriphagus confluentis</name>
    <dbReference type="NCBI Taxonomy" id="1697556"/>
    <lineage>
        <taxon>Bacteria</taxon>
        <taxon>Pseudomonadati</taxon>
        <taxon>Bacteroidota</taxon>
        <taxon>Cytophagia</taxon>
        <taxon>Cytophagales</taxon>
        <taxon>Cyclobacteriaceae</taxon>
        <taxon>Algoriphagus</taxon>
    </lineage>
</organism>
<name>A0ABQ6PKX6_9BACT</name>
<dbReference type="InterPro" id="IPR006694">
    <property type="entry name" value="Fatty_acid_hydroxylase"/>
</dbReference>
<feature type="domain" description="Fatty acid hydroxylase" evidence="8">
    <location>
        <begin position="84"/>
        <end position="217"/>
    </location>
</feature>
<evidence type="ECO:0000259" key="8">
    <source>
        <dbReference type="Pfam" id="PF04116"/>
    </source>
</evidence>
<dbReference type="InterPro" id="IPR051689">
    <property type="entry name" value="Sterol_desaturase/TMEM195"/>
</dbReference>
<keyword evidence="10" id="KW-1185">Reference proteome</keyword>
<dbReference type="Proteomes" id="UP001338309">
    <property type="component" value="Unassembled WGS sequence"/>
</dbReference>
<keyword evidence="5" id="KW-0443">Lipid metabolism</keyword>
<evidence type="ECO:0000256" key="1">
    <source>
        <dbReference type="ARBA" id="ARBA00004127"/>
    </source>
</evidence>
<evidence type="ECO:0000256" key="7">
    <source>
        <dbReference type="SAM" id="Phobius"/>
    </source>
</evidence>
<protein>
    <submittedName>
        <fullName evidence="9">Sterol desaturase family protein</fullName>
    </submittedName>
</protein>
<accession>A0ABQ6PKX6</accession>
<comment type="subcellular location">
    <subcellularLocation>
        <location evidence="1">Endomembrane system</location>
        <topology evidence="1">Multi-pass membrane protein</topology>
    </subcellularLocation>
</comment>
<feature type="transmembrane region" description="Helical" evidence="7">
    <location>
        <begin position="80"/>
        <end position="98"/>
    </location>
</feature>
<comment type="caution">
    <text evidence="9">The sequence shown here is derived from an EMBL/GenBank/DDBJ whole genome shotgun (WGS) entry which is preliminary data.</text>
</comment>
<evidence type="ECO:0000256" key="4">
    <source>
        <dbReference type="ARBA" id="ARBA00023002"/>
    </source>
</evidence>
<gene>
    <name evidence="9" type="ORF">Aconfl_12650</name>
</gene>
<evidence type="ECO:0000256" key="3">
    <source>
        <dbReference type="ARBA" id="ARBA00022989"/>
    </source>
</evidence>
<keyword evidence="3 7" id="KW-1133">Transmembrane helix</keyword>
<dbReference type="PANTHER" id="PTHR21624:SF1">
    <property type="entry name" value="ALKYLGLYCEROL MONOOXYGENASE"/>
    <property type="match status" value="1"/>
</dbReference>
<feature type="transmembrane region" description="Helical" evidence="7">
    <location>
        <begin position="330"/>
        <end position="352"/>
    </location>
</feature>
<dbReference type="PANTHER" id="PTHR21624">
    <property type="entry name" value="STEROL DESATURASE-RELATED PROTEIN"/>
    <property type="match status" value="1"/>
</dbReference>
<evidence type="ECO:0000313" key="10">
    <source>
        <dbReference type="Proteomes" id="UP001338309"/>
    </source>
</evidence>
<proteinExistence type="predicted"/>
<feature type="transmembrane region" description="Helical" evidence="7">
    <location>
        <begin position="305"/>
        <end position="324"/>
    </location>
</feature>
<feature type="transmembrane region" description="Helical" evidence="7">
    <location>
        <begin position="364"/>
        <end position="383"/>
    </location>
</feature>